<dbReference type="Gene3D" id="3.50.50.60">
    <property type="entry name" value="FAD/NAD(P)-binding domain"/>
    <property type="match status" value="1"/>
</dbReference>
<proteinExistence type="predicted"/>
<reference evidence="2" key="2">
    <citation type="submission" date="2020-09" db="EMBL/GenBank/DDBJ databases">
        <authorList>
            <person name="Sun Q."/>
            <person name="Zhou Y."/>
        </authorList>
    </citation>
    <scope>NUCLEOTIDE SEQUENCE</scope>
    <source>
        <strain evidence="2">CGMCC 1.14988</strain>
    </source>
</reference>
<dbReference type="InterPro" id="IPR036188">
    <property type="entry name" value="FAD/NAD-bd_sf"/>
</dbReference>
<dbReference type="RefSeq" id="WP_130650799.1">
    <property type="nucleotide sequence ID" value="NZ_BMHA01000002.1"/>
</dbReference>
<evidence type="ECO:0000313" key="2">
    <source>
        <dbReference type="EMBL" id="GGI04052.1"/>
    </source>
</evidence>
<protein>
    <submittedName>
        <fullName evidence="2">FAD-dependent oxidoreductase</fullName>
    </submittedName>
</protein>
<accession>A0A8J3A6A0</accession>
<keyword evidence="3" id="KW-1185">Reference proteome</keyword>
<gene>
    <name evidence="2" type="ORF">GCM10011354_07130</name>
</gene>
<dbReference type="Proteomes" id="UP000650511">
    <property type="component" value="Unassembled WGS sequence"/>
</dbReference>
<dbReference type="Gene3D" id="3.30.9.10">
    <property type="entry name" value="D-Amino Acid Oxidase, subunit A, domain 2"/>
    <property type="match status" value="1"/>
</dbReference>
<dbReference type="SUPFAM" id="SSF51905">
    <property type="entry name" value="FAD/NAD(P)-binding domain"/>
    <property type="match status" value="1"/>
</dbReference>
<dbReference type="Pfam" id="PF01266">
    <property type="entry name" value="DAO"/>
    <property type="match status" value="1"/>
</dbReference>
<reference evidence="2" key="1">
    <citation type="journal article" date="2014" name="Int. J. Syst. Evol. Microbiol.">
        <title>Complete genome sequence of Corynebacterium casei LMG S-19264T (=DSM 44701T), isolated from a smear-ripened cheese.</title>
        <authorList>
            <consortium name="US DOE Joint Genome Institute (JGI-PGF)"/>
            <person name="Walter F."/>
            <person name="Albersmeier A."/>
            <person name="Kalinowski J."/>
            <person name="Ruckert C."/>
        </authorList>
    </citation>
    <scope>NUCLEOTIDE SEQUENCE</scope>
    <source>
        <strain evidence="2">CGMCC 1.14988</strain>
    </source>
</reference>
<dbReference type="PANTHER" id="PTHR13847:SF285">
    <property type="entry name" value="FAD DEPENDENT OXIDOREDUCTASE DOMAIN-CONTAINING PROTEIN"/>
    <property type="match status" value="1"/>
</dbReference>
<name>A0A8J3A6A0_9ACTN</name>
<dbReference type="InterPro" id="IPR006076">
    <property type="entry name" value="FAD-dep_OxRdtase"/>
</dbReference>
<dbReference type="GO" id="GO:0005737">
    <property type="term" value="C:cytoplasm"/>
    <property type="evidence" value="ECO:0007669"/>
    <property type="project" value="TreeGrafter"/>
</dbReference>
<evidence type="ECO:0000313" key="3">
    <source>
        <dbReference type="Proteomes" id="UP000650511"/>
    </source>
</evidence>
<comment type="caution">
    <text evidence="2">The sequence shown here is derived from an EMBL/GenBank/DDBJ whole genome shotgun (WGS) entry which is preliminary data.</text>
</comment>
<dbReference type="OrthoDB" id="9805852at2"/>
<organism evidence="2 3">
    <name type="scientific">Egicoccus halophilus</name>
    <dbReference type="NCBI Taxonomy" id="1670830"/>
    <lineage>
        <taxon>Bacteria</taxon>
        <taxon>Bacillati</taxon>
        <taxon>Actinomycetota</taxon>
        <taxon>Nitriliruptoria</taxon>
        <taxon>Egicoccales</taxon>
        <taxon>Egicoccaceae</taxon>
        <taxon>Egicoccus</taxon>
    </lineage>
</organism>
<dbReference type="EMBL" id="BMHA01000002">
    <property type="protein sequence ID" value="GGI04052.1"/>
    <property type="molecule type" value="Genomic_DNA"/>
</dbReference>
<dbReference type="AlphaFoldDB" id="A0A8J3A6A0"/>
<sequence>MTNYWLATSADDLTPRAPLEGDRRADVAVVGGGYTGLWTAWYLRERDPALDVVVIEAETVGFGASGRNGAWLSPGVGVTPGELARRASPGIAAATVRAVRDSIDEIAAVCDRAGIDAQLRRGGILRIARGRAEVPALHAGLDELVRLGLGDGVTLLDADALAARVRVADALGALHDPYGAVHHPGRLVRGLARRLEDAGVRIVEGTRVTDLRPGPPAVQVVTDHGVVTADTAVLATEAWLPQLPGRARDVLPIYSLVVLTEPVDDATWARIGWQGHEALSSHRYTVDYLSRTVDGRILFGGRGAPYHFGSAVAPAFDRHDRTHDELARQLTSWFPDLAGVRVEHRWGGPLAMPRDWLPAFRHDPRTGIATANGYTGQGVAATNLAGRVLADLIVTGTTEYAELPMVGHRPRRWEPEPLRWLAARYLQHSLARLDAKAARTGRPPTGRTLAERLVRH</sequence>
<feature type="domain" description="FAD dependent oxidoreductase" evidence="1">
    <location>
        <begin position="26"/>
        <end position="392"/>
    </location>
</feature>
<dbReference type="PANTHER" id="PTHR13847">
    <property type="entry name" value="SARCOSINE DEHYDROGENASE-RELATED"/>
    <property type="match status" value="1"/>
</dbReference>
<evidence type="ECO:0000259" key="1">
    <source>
        <dbReference type="Pfam" id="PF01266"/>
    </source>
</evidence>